<dbReference type="GO" id="GO:0030246">
    <property type="term" value="F:carbohydrate binding"/>
    <property type="evidence" value="ECO:0007669"/>
    <property type="project" value="InterPro"/>
</dbReference>
<reference evidence="1 2" key="1">
    <citation type="journal article" date="2010" name="Stand. Genomic Sci.">
        <title>Complete genome sequence of Methanoplanus petrolearius type strain (SEBR 4847).</title>
        <authorList>
            <person name="Brambilla E."/>
            <person name="Djao O.D."/>
            <person name="Daligault H."/>
            <person name="Lapidus A."/>
            <person name="Lucas S."/>
            <person name="Hammon N."/>
            <person name="Nolan M."/>
            <person name="Tice H."/>
            <person name="Cheng J.F."/>
            <person name="Han C."/>
            <person name="Tapia R."/>
            <person name="Goodwin L."/>
            <person name="Pitluck S."/>
            <person name="Liolios K."/>
            <person name="Ivanova N."/>
            <person name="Mavromatis K."/>
            <person name="Mikhailova N."/>
            <person name="Pati A."/>
            <person name="Chen A."/>
            <person name="Palaniappan K."/>
            <person name="Land M."/>
            <person name="Hauser L."/>
            <person name="Chang Y.J."/>
            <person name="Jeffries C.D."/>
            <person name="Rohde M."/>
            <person name="Spring S."/>
            <person name="Sikorski J."/>
            <person name="Goker M."/>
            <person name="Woyke T."/>
            <person name="Bristow J."/>
            <person name="Eisen J.A."/>
            <person name="Markowitz V."/>
            <person name="Hugenholtz P."/>
            <person name="Kyrpides N.C."/>
            <person name="Klenk H.P."/>
        </authorList>
    </citation>
    <scope>NUCLEOTIDE SEQUENCE [LARGE SCALE GENOMIC DNA]</scope>
    <source>
        <strain evidence="2">DSM 11571 / OCM 486 / SEBR 4847</strain>
    </source>
</reference>
<dbReference type="eggNOG" id="arCOG03611">
    <property type="taxonomic scope" value="Archaea"/>
</dbReference>
<dbReference type="PROSITE" id="PS00018">
    <property type="entry name" value="EF_HAND_1"/>
    <property type="match status" value="1"/>
</dbReference>
<dbReference type="Gene3D" id="2.60.40.680">
    <property type="match status" value="1"/>
</dbReference>
<keyword evidence="2" id="KW-1185">Reference proteome</keyword>
<dbReference type="InterPro" id="IPR018247">
    <property type="entry name" value="EF_Hand_1_Ca_BS"/>
</dbReference>
<dbReference type="InterPro" id="IPR013783">
    <property type="entry name" value="Ig-like_fold"/>
</dbReference>
<dbReference type="Proteomes" id="UP000006565">
    <property type="component" value="Chromosome"/>
</dbReference>
<dbReference type="KEGG" id="mpi:Mpet_0942"/>
<dbReference type="STRING" id="679926.Mpet_0942"/>
<dbReference type="GO" id="GO:0000272">
    <property type="term" value="P:polysaccharide catabolic process"/>
    <property type="evidence" value="ECO:0007669"/>
    <property type="project" value="InterPro"/>
</dbReference>
<evidence type="ECO:0000313" key="2">
    <source>
        <dbReference type="Proteomes" id="UP000006565"/>
    </source>
</evidence>
<dbReference type="eggNOG" id="arCOG02483">
    <property type="taxonomic scope" value="Archaea"/>
</dbReference>
<dbReference type="SUPFAM" id="SSF81296">
    <property type="entry name" value="E set domains"/>
    <property type="match status" value="1"/>
</dbReference>
<dbReference type="InterPro" id="IPR036439">
    <property type="entry name" value="Dockerin_dom_sf"/>
</dbReference>
<gene>
    <name evidence="1" type="ordered locus">Mpet_0942</name>
</gene>
<dbReference type="InterPro" id="IPR014756">
    <property type="entry name" value="Ig_E-set"/>
</dbReference>
<dbReference type="AlphaFoldDB" id="E1RJR2"/>
<name>E1RJR2_METP4</name>
<sequence length="317" mass="33621" precursor="true">MITTVMMLLLIVTPVIATNATVFIDCGNISEIGDSTTIYLTLDNAPQGLSGYNLNVSLDNTSIAEITGVSFPDWAANMSTHGALPAGSGLLIKASDVNYLVEPGATSITLATLTLKGLRPGSTEITMANANFDDDNGSDIPHYVSTGTLSVDYTPAIFNITPDSGYNNGSVNFMLNGSWLMSGASVNLTRGDSSIPAVNLSYVSETQIDGIFDINGLDEGRWNVTVTNPDGKKATLTDGFTIIMSMAPVNGVMPTDPNGDGIYEDLNGNAQADYADVNIFFVSYSWIEGNEPEDAFDFNNNGRLDMADIVVLFDSIS</sequence>
<dbReference type="OrthoDB" id="103676at2157"/>
<dbReference type="SUPFAM" id="SSF49384">
    <property type="entry name" value="Carbohydrate-binding domain"/>
    <property type="match status" value="1"/>
</dbReference>
<dbReference type="EMBL" id="CP002117">
    <property type="protein sequence ID" value="ADN35709.1"/>
    <property type="molecule type" value="Genomic_DNA"/>
</dbReference>
<organism evidence="1 2">
    <name type="scientific">Methanolacinia petrolearia (strain DSM 11571 / OCM 486 / SEBR 4847)</name>
    <name type="common">Methanoplanus petrolearius</name>
    <dbReference type="NCBI Taxonomy" id="679926"/>
    <lineage>
        <taxon>Archaea</taxon>
        <taxon>Methanobacteriati</taxon>
        <taxon>Methanobacteriota</taxon>
        <taxon>Stenosarchaea group</taxon>
        <taxon>Methanomicrobia</taxon>
        <taxon>Methanomicrobiales</taxon>
        <taxon>Methanomicrobiaceae</taxon>
        <taxon>Methanolacinia</taxon>
    </lineage>
</organism>
<dbReference type="Gene3D" id="2.60.40.10">
    <property type="entry name" value="Immunoglobulins"/>
    <property type="match status" value="1"/>
</dbReference>
<proteinExistence type="predicted"/>
<dbReference type="RefSeq" id="WP_013328887.1">
    <property type="nucleotide sequence ID" value="NC_014507.1"/>
</dbReference>
<dbReference type="SUPFAM" id="SSF63446">
    <property type="entry name" value="Type I dockerin domain"/>
    <property type="match status" value="1"/>
</dbReference>
<dbReference type="HOGENOM" id="CLU_876071_0_0_2"/>
<accession>E1RJR2</accession>
<protein>
    <submittedName>
        <fullName evidence="1">Peptidase C1A papain</fullName>
    </submittedName>
</protein>
<dbReference type="GeneID" id="9743402"/>
<dbReference type="InterPro" id="IPR008965">
    <property type="entry name" value="CBM2/CBM3_carb-bd_dom_sf"/>
</dbReference>
<evidence type="ECO:0000313" key="1">
    <source>
        <dbReference type="EMBL" id="ADN35709.1"/>
    </source>
</evidence>